<evidence type="ECO:0000259" key="6">
    <source>
        <dbReference type="PROSITE" id="PS50102"/>
    </source>
</evidence>
<feature type="compositionally biased region" description="Polar residues" evidence="5">
    <location>
        <begin position="406"/>
        <end position="419"/>
    </location>
</feature>
<feature type="compositionally biased region" description="Basic and acidic residues" evidence="5">
    <location>
        <begin position="92"/>
        <end position="109"/>
    </location>
</feature>
<dbReference type="Pfam" id="PF00076">
    <property type="entry name" value="RRM_1"/>
    <property type="match status" value="1"/>
</dbReference>
<evidence type="ECO:0000256" key="4">
    <source>
        <dbReference type="PROSITE-ProRule" id="PRU00332"/>
    </source>
</evidence>
<dbReference type="GO" id="GO:0005634">
    <property type="term" value="C:nucleus"/>
    <property type="evidence" value="ECO:0007669"/>
    <property type="project" value="UniProtKB-SubCell"/>
</dbReference>
<evidence type="ECO:0000313" key="8">
    <source>
        <dbReference type="EMBL" id="EGE81750.2"/>
    </source>
</evidence>
<dbReference type="CDD" id="cd08029">
    <property type="entry name" value="LA_like_fungal"/>
    <property type="match status" value="1"/>
</dbReference>
<dbReference type="GO" id="GO:1990904">
    <property type="term" value="C:ribonucleoprotein complex"/>
    <property type="evidence" value="ECO:0007669"/>
    <property type="project" value="InterPro"/>
</dbReference>
<accession>F2TEW5</accession>
<evidence type="ECO:0000256" key="1">
    <source>
        <dbReference type="ARBA" id="ARBA00004123"/>
    </source>
</evidence>
<dbReference type="InterPro" id="IPR035979">
    <property type="entry name" value="RBD_domain_sf"/>
</dbReference>
<dbReference type="GO" id="GO:0006396">
    <property type="term" value="P:RNA processing"/>
    <property type="evidence" value="ECO:0007669"/>
    <property type="project" value="InterPro"/>
</dbReference>
<organism evidence="8">
    <name type="scientific">Ajellomyces dermatitidis (strain ATCC 18188 / CBS 674.68)</name>
    <name type="common">Blastomyces dermatitidis</name>
    <dbReference type="NCBI Taxonomy" id="653446"/>
    <lineage>
        <taxon>Eukaryota</taxon>
        <taxon>Fungi</taxon>
        <taxon>Dikarya</taxon>
        <taxon>Ascomycota</taxon>
        <taxon>Pezizomycotina</taxon>
        <taxon>Eurotiomycetes</taxon>
        <taxon>Eurotiomycetidae</taxon>
        <taxon>Onygenales</taxon>
        <taxon>Ajellomycetaceae</taxon>
        <taxon>Blastomyces</taxon>
    </lineage>
</organism>
<dbReference type="EMBL" id="GG749428">
    <property type="protein sequence ID" value="EGE81750.2"/>
    <property type="molecule type" value="Genomic_DNA"/>
</dbReference>
<dbReference type="InterPro" id="IPR002344">
    <property type="entry name" value="Lupus_La"/>
</dbReference>
<dbReference type="HOGENOM" id="CLU_043291_2_0_1"/>
<gene>
    <name evidence="8" type="ORF">BDDG_04693</name>
</gene>
<name>F2TEW5_AJEDA</name>
<feature type="domain" description="RRM" evidence="6">
    <location>
        <begin position="248"/>
        <end position="328"/>
    </location>
</feature>
<evidence type="ECO:0000256" key="5">
    <source>
        <dbReference type="SAM" id="MobiDB-lite"/>
    </source>
</evidence>
<dbReference type="InterPro" id="IPR036388">
    <property type="entry name" value="WH-like_DNA-bd_sf"/>
</dbReference>
<evidence type="ECO:0000256" key="3">
    <source>
        <dbReference type="ARBA" id="ARBA00023242"/>
    </source>
</evidence>
<dbReference type="PROSITE" id="PS50102">
    <property type="entry name" value="RRM"/>
    <property type="match status" value="1"/>
</dbReference>
<reference evidence="8" key="1">
    <citation type="submission" date="2010-03" db="EMBL/GenBank/DDBJ databases">
        <title>Annotation of Blastomyces dermatitidis strain ATCC 18188.</title>
        <authorList>
            <consortium name="The Broad Institute Genome Sequencing Platform"/>
            <consortium name="Broad Institute Genome Sequencing Center for Infectious Disease."/>
            <person name="Cuomo C."/>
            <person name="Klein B."/>
            <person name="Sullivan T."/>
            <person name="Heitman J."/>
            <person name="Young S."/>
            <person name="Zeng Q."/>
            <person name="Gargeya S."/>
            <person name="Alvarado L."/>
            <person name="Berlin A.M."/>
            <person name="Chapman S.B."/>
            <person name="Chen Z."/>
            <person name="Freedman E."/>
            <person name="Gellesch M."/>
            <person name="Goldberg J."/>
            <person name="Griggs A."/>
            <person name="Gujja S."/>
            <person name="Heilman E."/>
            <person name="Heiman D."/>
            <person name="Howarth C."/>
            <person name="Mehta T."/>
            <person name="Neiman D."/>
            <person name="Pearson M."/>
            <person name="Roberts A."/>
            <person name="Saif S."/>
            <person name="Shea T."/>
            <person name="Shenoy N."/>
            <person name="Sisk P."/>
            <person name="Stolte C."/>
            <person name="Sykes S."/>
            <person name="White J."/>
            <person name="Yandava C."/>
            <person name="Haas B."/>
            <person name="Nusbaum C."/>
            <person name="Birren B."/>
        </authorList>
    </citation>
    <scope>NUCLEOTIDE SEQUENCE [LARGE SCALE GENOMIC DNA]</scope>
    <source>
        <strain evidence="8">ATCC 18188</strain>
    </source>
</reference>
<dbReference type="GO" id="GO:0003729">
    <property type="term" value="F:mRNA binding"/>
    <property type="evidence" value="ECO:0007669"/>
    <property type="project" value="TreeGrafter"/>
</dbReference>
<feature type="region of interest" description="Disordered" evidence="5">
    <location>
        <begin position="1"/>
        <end position="145"/>
    </location>
</feature>
<dbReference type="AlphaFoldDB" id="F2TEW5"/>
<keyword evidence="3" id="KW-0539">Nucleus</keyword>
<dbReference type="InterPro" id="IPR006630">
    <property type="entry name" value="La_HTH"/>
</dbReference>
<dbReference type="PROSITE" id="PS50961">
    <property type="entry name" value="HTH_LA"/>
    <property type="match status" value="1"/>
</dbReference>
<feature type="compositionally biased region" description="Basic residues" evidence="5">
    <location>
        <begin position="375"/>
        <end position="389"/>
    </location>
</feature>
<keyword evidence="2 4" id="KW-0694">RNA-binding</keyword>
<dbReference type="InterPro" id="IPR036390">
    <property type="entry name" value="WH_DNA-bd_sf"/>
</dbReference>
<dbReference type="Proteomes" id="UP000007802">
    <property type="component" value="Unassembled WGS sequence"/>
</dbReference>
<feature type="domain" description="HTH La-type RNA-binding" evidence="7">
    <location>
        <begin position="139"/>
        <end position="229"/>
    </location>
</feature>
<dbReference type="InterPro" id="IPR012677">
    <property type="entry name" value="Nucleotide-bd_a/b_plait_sf"/>
</dbReference>
<dbReference type="SMART" id="SM00715">
    <property type="entry name" value="LA"/>
    <property type="match status" value="1"/>
</dbReference>
<feature type="compositionally biased region" description="Low complexity" evidence="5">
    <location>
        <begin position="1"/>
        <end position="21"/>
    </location>
</feature>
<dbReference type="PRINTS" id="PR00302">
    <property type="entry name" value="LUPUSLA"/>
</dbReference>
<dbReference type="PANTHER" id="PTHR22792">
    <property type="entry name" value="LUPUS LA PROTEIN-RELATED"/>
    <property type="match status" value="1"/>
</dbReference>
<dbReference type="CDD" id="cd12291">
    <property type="entry name" value="RRM1_La"/>
    <property type="match status" value="1"/>
</dbReference>
<feature type="compositionally biased region" description="Basic and acidic residues" evidence="5">
    <location>
        <begin position="363"/>
        <end position="374"/>
    </location>
</feature>
<dbReference type="SMART" id="SM00360">
    <property type="entry name" value="RRM"/>
    <property type="match status" value="1"/>
</dbReference>
<dbReference type="SUPFAM" id="SSF46785">
    <property type="entry name" value="Winged helix' DNA-binding domain"/>
    <property type="match status" value="1"/>
</dbReference>
<dbReference type="Gene3D" id="1.10.10.10">
    <property type="entry name" value="Winged helix-like DNA-binding domain superfamily/Winged helix DNA-binding domain"/>
    <property type="match status" value="1"/>
</dbReference>
<feature type="compositionally biased region" description="Basic and acidic residues" evidence="5">
    <location>
        <begin position="48"/>
        <end position="58"/>
    </location>
</feature>
<dbReference type="PANTHER" id="PTHR22792:SF140">
    <property type="entry name" value="ACHILLES, ISOFORM A"/>
    <property type="match status" value="1"/>
</dbReference>
<feature type="region of interest" description="Disordered" evidence="5">
    <location>
        <begin position="340"/>
        <end position="425"/>
    </location>
</feature>
<protein>
    <submittedName>
        <fullName evidence="8">Lupus La protein</fullName>
    </submittedName>
</protein>
<dbReference type="OrthoDB" id="439993at2759"/>
<dbReference type="InterPro" id="IPR045180">
    <property type="entry name" value="La_dom_prot"/>
</dbReference>
<proteinExistence type="predicted"/>
<dbReference type="SUPFAM" id="SSF54928">
    <property type="entry name" value="RNA-binding domain, RBD"/>
    <property type="match status" value="1"/>
</dbReference>
<evidence type="ECO:0000259" key="7">
    <source>
        <dbReference type="PROSITE" id="PS50961"/>
    </source>
</evidence>
<evidence type="ECO:0000256" key="2">
    <source>
        <dbReference type="ARBA" id="ARBA00022884"/>
    </source>
</evidence>
<sequence length="425" mass="46849">MTEEQQQAAAPAEVNPNAQAENDVKQVLVELKEQEPAKQDAQSAAQESSKKTDAKPDTNGKASEGNTDGAGEEDAEAKEEARIIAAAAKLGQDAESKSDSKDGEQKDTNRGQGQASRGGRGAHRPRVNHRDNIKSDVSTLKETSDPDEIRKQVEFYFSDSNLLMDKFLLSKVGGSENRPVELSLLHSFKRMRRFQPFSAVVDALKDSKTLELTDDNTCVRRKVALPETVKESLDPTVVKLFEDKAMDRSIYAKGFGPEEPSTQFDIEAFFTPYGPTNAIRLRRTADKIFKGSVFVEFDSEETQKAFLALDPKPKWKGTTELLIKSKRDYCDEKIKEIEAGRLRPNSGRGRGGHRGRGRGGSSNHHDRRGDDHGKGFRGGRGGRGHRGGRGGRQEAQKGFSWCPRNPGTSCDRLNSQGRTKTCAGR</sequence>
<dbReference type="Gene3D" id="3.30.70.330">
    <property type="match status" value="1"/>
</dbReference>
<comment type="subcellular location">
    <subcellularLocation>
        <location evidence="1">Nucleus</location>
    </subcellularLocation>
</comment>
<dbReference type="Pfam" id="PF05383">
    <property type="entry name" value="La"/>
    <property type="match status" value="1"/>
</dbReference>
<dbReference type="InterPro" id="IPR000504">
    <property type="entry name" value="RRM_dom"/>
</dbReference>